<name>A0ACC2VX30_9TREE</name>
<organism evidence="1 2">
    <name type="scientific">Naganishia friedmannii</name>
    <dbReference type="NCBI Taxonomy" id="89922"/>
    <lineage>
        <taxon>Eukaryota</taxon>
        <taxon>Fungi</taxon>
        <taxon>Dikarya</taxon>
        <taxon>Basidiomycota</taxon>
        <taxon>Agaricomycotina</taxon>
        <taxon>Tremellomycetes</taxon>
        <taxon>Filobasidiales</taxon>
        <taxon>Filobasidiaceae</taxon>
        <taxon>Naganishia</taxon>
    </lineage>
</organism>
<proteinExistence type="predicted"/>
<accession>A0ACC2VX30</accession>
<evidence type="ECO:0000313" key="2">
    <source>
        <dbReference type="Proteomes" id="UP001227268"/>
    </source>
</evidence>
<evidence type="ECO:0000313" key="1">
    <source>
        <dbReference type="EMBL" id="KAJ9103988.1"/>
    </source>
</evidence>
<protein>
    <submittedName>
        <fullName evidence="1">Uncharacterized protein</fullName>
    </submittedName>
</protein>
<gene>
    <name evidence="1" type="ORF">QFC21_002451</name>
</gene>
<reference evidence="1" key="1">
    <citation type="submission" date="2023-04" db="EMBL/GenBank/DDBJ databases">
        <title>Draft Genome sequencing of Naganishia species isolated from polar environments using Oxford Nanopore Technology.</title>
        <authorList>
            <person name="Leo P."/>
            <person name="Venkateswaran K."/>
        </authorList>
    </citation>
    <scope>NUCLEOTIDE SEQUENCE</scope>
    <source>
        <strain evidence="1">MNA-CCFEE 5423</strain>
    </source>
</reference>
<dbReference type="Proteomes" id="UP001227268">
    <property type="component" value="Unassembled WGS sequence"/>
</dbReference>
<comment type="caution">
    <text evidence="1">The sequence shown here is derived from an EMBL/GenBank/DDBJ whole genome shotgun (WGS) entry which is preliminary data.</text>
</comment>
<sequence length="1201" mass="133409">MSSRQPITHFGHQAAKSVKEQRTSATSNLRQRGTPTNRPSQGKLTFKRPDAPRIPSSPIVIDDDPTPVEETAASWERGDESFFYEPNRGPYDETWRPMEQDQVEESEDESVAPVPKSRQQPQRMASTRKVSGRGVDALQPDALGMWTPPASNARTRRTGERVDQRTGSSLKGKEKAPTPVTSDPVDTPVYRGPSTKATSSATQLAPPRTEPFVEVSPMTARSSAPRNLLPTNSARDTSGNSSRNVDQQGRHWLKKRTNDHQGTQKRTVQTKMTTFISDRPPTQSSSAYQAPVHNPVDTDVFEESVQFVKARNTGHQAVDKTVMNSRPDVSSRTKSAVSTRPQPQRKKRKSDEIGNSSDTAEKAIASDATAHNSDVLASRLTAHKRFKVQNDMQQDVQDPLSDTRMETSSLTSLSKNPSSELDINQEPIRSGLKVVRGRGCNRPMNVIYSSDADEAAAEVRKTHAELHEDQAPVDPAVPSTLSSVVPGSQPGYDRDSEPWYYHLQAARIQPSPMVAPAQAPEFRSSGIPLRSDAPPAEEQLFIAGSDHSCIPRPSVLSNPLRTTSTDKQDGVNSLAKRTSLRPLARADSRTHIEKDIAGGRNTESLISEGDIEAANLELSERTEKDLDHSSLSQQREEAARKEKYRQLIPSLVEDDFEAALPEDPQSAAISAGLARRTDGGQSNNDSASQYSETYDYHRIMRKIFPPPIEHKELTAQLLARKLEVPQQEDAELVEQQAVEMEQPETPDPSLPLSRSSWDPGSSIRRPSGENISKSPVNSKPPLRPASPVAGQSYNIETMLPLTLDTQLHRPGILSPNFQLRRKPSRQNPAVLQTIAKDPITPKKRQRFATQLITPGKQASPYMAGPEATRTPQQRRIPNPAYKSPESMIENVETLATWSPAKYQTQRSLSAGQEQWGIDDEEKENQPPQIGPIDSAGSRAPQSLDEIIDGTYGHIQSFHLLETYHRGYTPRKESAVIARENALPRVIKRLHGLTEPKPAFAEVDQAWAGLESETSAPKTASLRKASSKKVDTAEQSKLSQHGFLKNENVRKCPPAVFGRPFKDEDDVMAEDDEDLEHVPDRESSSPTPRKAPAGPTLGTVPIPPLDPRLKPAGVREVQRRQRFRESEEQQQHRRHDKGNDDEHKLDSGFTDRERPIERSEDDDVPSSQAYENQDPIFRSDSTNEMELQVSAKMFEEMRQMHA</sequence>
<dbReference type="EMBL" id="JASBWT010000006">
    <property type="protein sequence ID" value="KAJ9103988.1"/>
    <property type="molecule type" value="Genomic_DNA"/>
</dbReference>
<keyword evidence="2" id="KW-1185">Reference proteome</keyword>